<proteinExistence type="inferred from homology"/>
<dbReference type="PANTHER" id="PTHR45666:SF5">
    <property type="entry name" value="TYPE IV INOSITOL POLYPHOSPHATE 5-PHOSPHATASE 3"/>
    <property type="match status" value="1"/>
</dbReference>
<evidence type="ECO:0000259" key="4">
    <source>
        <dbReference type="Pfam" id="PF22669"/>
    </source>
</evidence>
<dbReference type="GO" id="GO:0004439">
    <property type="term" value="F:phosphatidylinositol-4,5-bisphosphate 5-phosphatase activity"/>
    <property type="evidence" value="ECO:0007669"/>
    <property type="project" value="TreeGrafter"/>
</dbReference>
<evidence type="ECO:0000313" key="5">
    <source>
        <dbReference type="EMBL" id="CAB4289425.1"/>
    </source>
</evidence>
<dbReference type="Proteomes" id="UP000507222">
    <property type="component" value="Unassembled WGS sequence"/>
</dbReference>
<feature type="compositionally biased region" description="Acidic residues" evidence="3">
    <location>
        <begin position="131"/>
        <end position="140"/>
    </location>
</feature>
<dbReference type="InterPro" id="IPR000300">
    <property type="entry name" value="IPPc"/>
</dbReference>
<name>A0A6J5VQ12_PRUAR</name>
<comment type="similarity">
    <text evidence="1">Belongs to the inositol polyphosphate 5-phosphatase family.</text>
</comment>
<protein>
    <recommendedName>
        <fullName evidence="4">Inositol polyphosphate-related phosphatase domain-containing protein</fullName>
    </recommendedName>
</protein>
<accession>A0A6J5VQ12</accession>
<dbReference type="GO" id="GO:0046856">
    <property type="term" value="P:phosphatidylinositol dephosphorylation"/>
    <property type="evidence" value="ECO:0007669"/>
    <property type="project" value="InterPro"/>
</dbReference>
<gene>
    <name evidence="5" type="ORF">CURHAP_LOCUS48122</name>
</gene>
<dbReference type="InterPro" id="IPR045849">
    <property type="entry name" value="IP5P_plant"/>
</dbReference>
<keyword evidence="2" id="KW-0378">Hydrolase</keyword>
<dbReference type="GO" id="GO:0034485">
    <property type="term" value="F:phosphatidylinositol-3,4,5-trisphosphate 5-phosphatase activity"/>
    <property type="evidence" value="ECO:0007669"/>
    <property type="project" value="TreeGrafter"/>
</dbReference>
<dbReference type="EMBL" id="CAEKDK010000008">
    <property type="protein sequence ID" value="CAB4289425.1"/>
    <property type="molecule type" value="Genomic_DNA"/>
</dbReference>
<dbReference type="FunFam" id="3.60.10.10:FF:000014">
    <property type="entry name" value="Type I inositol polyphosphate 5-phosphatase 1"/>
    <property type="match status" value="1"/>
</dbReference>
<reference evidence="5 6" key="1">
    <citation type="submission" date="2020-05" db="EMBL/GenBank/DDBJ databases">
        <authorList>
            <person name="Campoy J."/>
            <person name="Schneeberger K."/>
            <person name="Spophaly S."/>
        </authorList>
    </citation>
    <scope>NUCLEOTIDE SEQUENCE [LARGE SCALE GENOMIC DNA]</scope>
    <source>
        <strain evidence="5">PruArmRojPasFocal</strain>
    </source>
</reference>
<dbReference type="GO" id="GO:0004445">
    <property type="term" value="F:inositol-polyphosphate 5-phosphatase activity"/>
    <property type="evidence" value="ECO:0007669"/>
    <property type="project" value="InterPro"/>
</dbReference>
<dbReference type="InterPro" id="IPR036691">
    <property type="entry name" value="Endo/exonu/phosph_ase_sf"/>
</dbReference>
<evidence type="ECO:0000256" key="2">
    <source>
        <dbReference type="ARBA" id="ARBA00022801"/>
    </source>
</evidence>
<feature type="compositionally biased region" description="Acidic residues" evidence="3">
    <location>
        <begin position="99"/>
        <end position="114"/>
    </location>
</feature>
<evidence type="ECO:0000256" key="1">
    <source>
        <dbReference type="ARBA" id="ARBA00010768"/>
    </source>
</evidence>
<feature type="compositionally biased region" description="Low complexity" evidence="3">
    <location>
        <begin position="240"/>
        <end position="257"/>
    </location>
</feature>
<dbReference type="AlphaFoldDB" id="A0A6J5VQ12"/>
<feature type="domain" description="Inositol polyphosphate-related phosphatase" evidence="4">
    <location>
        <begin position="169"/>
        <end position="234"/>
    </location>
</feature>
<dbReference type="SUPFAM" id="SSF56219">
    <property type="entry name" value="DNase I-like"/>
    <property type="match status" value="1"/>
</dbReference>
<feature type="compositionally biased region" description="Basic and acidic residues" evidence="3">
    <location>
        <begin position="119"/>
        <end position="130"/>
    </location>
</feature>
<dbReference type="PANTHER" id="PTHR45666">
    <property type="entry name" value="TYPE IV INOSITOL POLYPHOSPHATE 5-PHOSPHATASE 9"/>
    <property type="match status" value="1"/>
</dbReference>
<dbReference type="Pfam" id="PF22669">
    <property type="entry name" value="Exo_endo_phos2"/>
    <property type="match status" value="1"/>
</dbReference>
<feature type="region of interest" description="Disordered" evidence="3">
    <location>
        <begin position="99"/>
        <end position="144"/>
    </location>
</feature>
<evidence type="ECO:0000256" key="3">
    <source>
        <dbReference type="SAM" id="MobiDB-lite"/>
    </source>
</evidence>
<sequence length="357" mass="40680">MGKCPVWSKEVFCCAGQLAHHPSIMSRALRRGIRTRIQSGEHIRSSQLGSAHMKPHSKNQQQRSWAEMCCLDWSCLQLFWPRVVMRKWLNISAKESDYSADTDADSDCDADSDTQEFPQRGRESRFKDIKEDESESDDASEVLPRVRRRKSETFRAQYINTKELRVCATTWNVGGEIPPDDLDIDGWLDINEPADFYVIGLQEIVPLNAGNIFGAEDRRPITKWENIIREALDRVRPAASKVKSFSDPPSPSKYKPSGDVPDIEEEMLLQSDSDVGEEVHPLDDEQKILVTATDLQRQSSSPKRLDRLYCLRTDDCSLDEETSSIQQNRKLTKMLSGSERIGLSWPEPPLNLLSQHC</sequence>
<organism evidence="5 6">
    <name type="scientific">Prunus armeniaca</name>
    <name type="common">Apricot</name>
    <name type="synonym">Armeniaca vulgaris</name>
    <dbReference type="NCBI Taxonomy" id="36596"/>
    <lineage>
        <taxon>Eukaryota</taxon>
        <taxon>Viridiplantae</taxon>
        <taxon>Streptophyta</taxon>
        <taxon>Embryophyta</taxon>
        <taxon>Tracheophyta</taxon>
        <taxon>Spermatophyta</taxon>
        <taxon>Magnoliopsida</taxon>
        <taxon>eudicotyledons</taxon>
        <taxon>Gunneridae</taxon>
        <taxon>Pentapetalae</taxon>
        <taxon>rosids</taxon>
        <taxon>fabids</taxon>
        <taxon>Rosales</taxon>
        <taxon>Rosaceae</taxon>
        <taxon>Amygdaloideae</taxon>
        <taxon>Amygdaleae</taxon>
        <taxon>Prunus</taxon>
    </lineage>
</organism>
<feature type="region of interest" description="Disordered" evidence="3">
    <location>
        <begin position="239"/>
        <end position="260"/>
    </location>
</feature>
<dbReference type="Gene3D" id="3.60.10.10">
    <property type="entry name" value="Endonuclease/exonuclease/phosphatase"/>
    <property type="match status" value="1"/>
</dbReference>
<evidence type="ECO:0000313" key="6">
    <source>
        <dbReference type="Proteomes" id="UP000507222"/>
    </source>
</evidence>